<reference evidence="4" key="1">
    <citation type="submission" date="2021-10" db="EMBL/GenBank/DDBJ databases">
        <title>Tropical sea cucumber genome reveals ecological adaptation and Cuvierian tubules defense mechanism.</title>
        <authorList>
            <person name="Chen T."/>
        </authorList>
    </citation>
    <scope>NUCLEOTIDE SEQUENCE</scope>
    <source>
        <strain evidence="4">Nanhai2018</strain>
        <tissue evidence="4">Muscle</tissue>
    </source>
</reference>
<gene>
    <name evidence="4" type="ORF">HOLleu_25439</name>
</gene>
<dbReference type="GO" id="GO:0008146">
    <property type="term" value="F:sulfotransferase activity"/>
    <property type="evidence" value="ECO:0007669"/>
    <property type="project" value="InterPro"/>
</dbReference>
<dbReference type="PANTHER" id="PTHR11783">
    <property type="entry name" value="SULFOTRANSFERASE SULT"/>
    <property type="match status" value="1"/>
</dbReference>
<name>A0A9Q1BST6_HOLLE</name>
<dbReference type="AlphaFoldDB" id="A0A9Q1BST6"/>
<dbReference type="Gene3D" id="3.40.50.300">
    <property type="entry name" value="P-loop containing nucleotide triphosphate hydrolases"/>
    <property type="match status" value="1"/>
</dbReference>
<evidence type="ECO:0000259" key="3">
    <source>
        <dbReference type="Pfam" id="PF00685"/>
    </source>
</evidence>
<protein>
    <submittedName>
        <fullName evidence="4">Sulfotransferase 1C2</fullName>
    </submittedName>
</protein>
<keyword evidence="2" id="KW-0808">Transferase</keyword>
<feature type="domain" description="Sulfotransferase" evidence="3">
    <location>
        <begin position="37"/>
        <end position="260"/>
    </location>
</feature>
<dbReference type="EMBL" id="JAIZAY010000012">
    <property type="protein sequence ID" value="KAJ8032033.1"/>
    <property type="molecule type" value="Genomic_DNA"/>
</dbReference>
<dbReference type="InterPro" id="IPR000863">
    <property type="entry name" value="Sulfotransferase_dom"/>
</dbReference>
<dbReference type="Pfam" id="PF00685">
    <property type="entry name" value="Sulfotransfer_1"/>
    <property type="match status" value="1"/>
</dbReference>
<dbReference type="Proteomes" id="UP001152320">
    <property type="component" value="Chromosome 12"/>
</dbReference>
<keyword evidence="5" id="KW-1185">Reference proteome</keyword>
<accession>A0A9Q1BST6</accession>
<organism evidence="4 5">
    <name type="scientific">Holothuria leucospilota</name>
    <name type="common">Black long sea cucumber</name>
    <name type="synonym">Mertensiothuria leucospilota</name>
    <dbReference type="NCBI Taxonomy" id="206669"/>
    <lineage>
        <taxon>Eukaryota</taxon>
        <taxon>Metazoa</taxon>
        <taxon>Echinodermata</taxon>
        <taxon>Eleutherozoa</taxon>
        <taxon>Echinozoa</taxon>
        <taxon>Holothuroidea</taxon>
        <taxon>Aspidochirotacea</taxon>
        <taxon>Aspidochirotida</taxon>
        <taxon>Holothuriidae</taxon>
        <taxon>Holothuria</taxon>
    </lineage>
</organism>
<sequence>MEKRNPPKRTHFYKGTLLPYHVTTAAVDALENFEFRKDDVLLTGYGKSGTHWINEVIHLILRDGDPSKLDHRHRRDCIELTEVTDLATVHKLRPNIEIVKTDPSPRVLKTHLRPSVLPKKIWTNKIPVIYILRNPKDVFLSLFDFMRYFTDENGDPCTEPEDFEEVFQDFVAGNVPYDGWCEHVTSYESLIGKVDNILFVTYESMKKDLPAVIKSIAKHVGHNVNDEVINKIVANTTIEAMQRNYVKAMATRKQEKLNVEPTHLLAFLQKGEFLFLLLGAKMLVLSYTIGNVTLKKVISLLTFLSPKWPRRMGAKSNKENKSRICIFHH</sequence>
<proteinExistence type="inferred from homology"/>
<comment type="similarity">
    <text evidence="1">Belongs to the sulfotransferase 1 family.</text>
</comment>
<evidence type="ECO:0000256" key="2">
    <source>
        <dbReference type="ARBA" id="ARBA00022679"/>
    </source>
</evidence>
<evidence type="ECO:0000313" key="4">
    <source>
        <dbReference type="EMBL" id="KAJ8032033.1"/>
    </source>
</evidence>
<comment type="caution">
    <text evidence="4">The sequence shown here is derived from an EMBL/GenBank/DDBJ whole genome shotgun (WGS) entry which is preliminary data.</text>
</comment>
<dbReference type="OrthoDB" id="205623at2759"/>
<dbReference type="InterPro" id="IPR027417">
    <property type="entry name" value="P-loop_NTPase"/>
</dbReference>
<evidence type="ECO:0000256" key="1">
    <source>
        <dbReference type="ARBA" id="ARBA00005771"/>
    </source>
</evidence>
<dbReference type="SUPFAM" id="SSF52540">
    <property type="entry name" value="P-loop containing nucleoside triphosphate hydrolases"/>
    <property type="match status" value="1"/>
</dbReference>
<evidence type="ECO:0000313" key="5">
    <source>
        <dbReference type="Proteomes" id="UP001152320"/>
    </source>
</evidence>